<dbReference type="AlphaFoldDB" id="A0A9P0MSL5"/>
<dbReference type="EMBL" id="OV725082">
    <property type="protein sequence ID" value="CAH1405683.1"/>
    <property type="molecule type" value="Genomic_DNA"/>
</dbReference>
<protein>
    <submittedName>
        <fullName evidence="1">Uncharacterized protein</fullName>
    </submittedName>
</protein>
<gene>
    <name evidence="1" type="ORF">NEZAVI_LOCUS13838</name>
</gene>
<organism evidence="1 2">
    <name type="scientific">Nezara viridula</name>
    <name type="common">Southern green stink bug</name>
    <name type="synonym">Cimex viridulus</name>
    <dbReference type="NCBI Taxonomy" id="85310"/>
    <lineage>
        <taxon>Eukaryota</taxon>
        <taxon>Metazoa</taxon>
        <taxon>Ecdysozoa</taxon>
        <taxon>Arthropoda</taxon>
        <taxon>Hexapoda</taxon>
        <taxon>Insecta</taxon>
        <taxon>Pterygota</taxon>
        <taxon>Neoptera</taxon>
        <taxon>Paraneoptera</taxon>
        <taxon>Hemiptera</taxon>
        <taxon>Heteroptera</taxon>
        <taxon>Panheteroptera</taxon>
        <taxon>Pentatomomorpha</taxon>
        <taxon>Pentatomoidea</taxon>
        <taxon>Pentatomidae</taxon>
        <taxon>Pentatominae</taxon>
        <taxon>Nezara</taxon>
    </lineage>
</organism>
<name>A0A9P0MSL5_NEZVI</name>
<evidence type="ECO:0000313" key="1">
    <source>
        <dbReference type="EMBL" id="CAH1405683.1"/>
    </source>
</evidence>
<accession>A0A9P0MSL5</accession>
<evidence type="ECO:0000313" key="2">
    <source>
        <dbReference type="Proteomes" id="UP001152798"/>
    </source>
</evidence>
<reference evidence="1" key="1">
    <citation type="submission" date="2022-01" db="EMBL/GenBank/DDBJ databases">
        <authorList>
            <person name="King R."/>
        </authorList>
    </citation>
    <scope>NUCLEOTIDE SEQUENCE</scope>
</reference>
<proteinExistence type="predicted"/>
<sequence length="144" mass="16531">MSKPYGRDQGGEGSPWSHIYRSIPRPQRCFFNRRKKSPLTKLVLLLPQFFDPGDRLPRGRMLSVSCQYDSVGIPVRKYIRFCGTLCKPLVVFLLFEPETYPNRNLVLYLIELDLELLIAKADPIKTGVQTVQYISHALYAPVDS</sequence>
<dbReference type="Proteomes" id="UP001152798">
    <property type="component" value="Chromosome 6"/>
</dbReference>
<keyword evidence="2" id="KW-1185">Reference proteome</keyword>